<dbReference type="InterPro" id="IPR011335">
    <property type="entry name" value="Restrct_endonuc-II-like"/>
</dbReference>
<evidence type="ECO:0000259" key="1">
    <source>
        <dbReference type="Pfam" id="PF05685"/>
    </source>
</evidence>
<dbReference type="InterPro" id="IPR009061">
    <property type="entry name" value="DNA-bd_dom_put_sf"/>
</dbReference>
<dbReference type="Gene3D" id="3.90.1570.10">
    <property type="entry name" value="tt1808, chain A"/>
    <property type="match status" value="1"/>
</dbReference>
<evidence type="ECO:0000313" key="4">
    <source>
        <dbReference type="Proteomes" id="UP000046155"/>
    </source>
</evidence>
<dbReference type="InterPro" id="IPR008538">
    <property type="entry name" value="Uma2"/>
</dbReference>
<proteinExistence type="predicted"/>
<dbReference type="InterPro" id="IPR041657">
    <property type="entry name" value="HTH_17"/>
</dbReference>
<feature type="domain" description="Putative restriction endonuclease" evidence="1">
    <location>
        <begin position="95"/>
        <end position="263"/>
    </location>
</feature>
<dbReference type="RefSeq" id="WP_232294121.1">
    <property type="nucleotide sequence ID" value="NZ_CDRZ01000004.1"/>
</dbReference>
<evidence type="ECO:0000313" key="3">
    <source>
        <dbReference type="EMBL" id="CEO87393.1"/>
    </source>
</evidence>
<dbReference type="SUPFAM" id="SSF52980">
    <property type="entry name" value="Restriction endonuclease-like"/>
    <property type="match status" value="1"/>
</dbReference>
<feature type="domain" description="Helix-turn-helix" evidence="2">
    <location>
        <begin position="26"/>
        <end position="70"/>
    </location>
</feature>
<dbReference type="PANTHER" id="PTHR34107">
    <property type="entry name" value="SLL0198 PROTEIN-RELATED"/>
    <property type="match status" value="1"/>
</dbReference>
<reference evidence="4" key="1">
    <citation type="submission" date="2015-01" db="EMBL/GenBank/DDBJ databases">
        <authorList>
            <person name="Manzoor Shahid"/>
            <person name="Zubair Saima"/>
        </authorList>
    </citation>
    <scope>NUCLEOTIDE SEQUENCE [LARGE SCALE GENOMIC DNA]</scope>
    <source>
        <strain evidence="4">Sp3</strain>
    </source>
</reference>
<dbReference type="Pfam" id="PF05685">
    <property type="entry name" value="Uma2"/>
    <property type="match status" value="1"/>
</dbReference>
<dbReference type="PANTHER" id="PTHR34107:SF4">
    <property type="entry name" value="SLL1222 PROTEIN"/>
    <property type="match status" value="1"/>
</dbReference>
<dbReference type="CDD" id="cd06260">
    <property type="entry name" value="DUF820-like"/>
    <property type="match status" value="1"/>
</dbReference>
<dbReference type="SUPFAM" id="SSF46955">
    <property type="entry name" value="Putative DNA-binding domain"/>
    <property type="match status" value="1"/>
</dbReference>
<sequence length="269" mass="30955">MYFLTILVAGGSDEKEVVMAMNKELITAQALAETLDLSVETIWRYTRENKIPCIELGNRQYRYKLDDVIKALSGDVLREKPVQYETKPTKKLTYQDYLGIPEEPGYRFEILDGILIKEPSPSVMHQRASRKLQRILEDYFEEVDPEGEVFDAPLDVTPLDFNVVQPDLFYVSGEQKLIVKEARIDGQPALVVEIMSPSSARKDRLQKMRIYQKAQVQHYWLLDPQEKTLECFAWRDGVYALVASGMDEDIMEHPNFAGLSIALKSLWSK</sequence>
<keyword evidence="4" id="KW-1185">Reference proteome</keyword>
<dbReference type="EMBL" id="CDRZ01000004">
    <property type="protein sequence ID" value="CEO87393.1"/>
    <property type="molecule type" value="Genomic_DNA"/>
</dbReference>
<dbReference type="AlphaFoldDB" id="A0A0B7MGP1"/>
<organism evidence="3 4">
    <name type="scientific">Syntrophaceticus schinkii</name>
    <dbReference type="NCBI Taxonomy" id="499207"/>
    <lineage>
        <taxon>Bacteria</taxon>
        <taxon>Bacillati</taxon>
        <taxon>Bacillota</taxon>
        <taxon>Clostridia</taxon>
        <taxon>Thermoanaerobacterales</taxon>
        <taxon>Thermoanaerobacterales Family III. Incertae Sedis</taxon>
        <taxon>Syntrophaceticus</taxon>
    </lineage>
</organism>
<dbReference type="InterPro" id="IPR012296">
    <property type="entry name" value="Nuclease_put_TT1808"/>
</dbReference>
<name>A0A0B7MGP1_9FIRM</name>
<dbReference type="Proteomes" id="UP000046155">
    <property type="component" value="Unassembled WGS sequence"/>
</dbReference>
<evidence type="ECO:0000259" key="2">
    <source>
        <dbReference type="Pfam" id="PF12728"/>
    </source>
</evidence>
<accession>A0A0B7MGP1</accession>
<dbReference type="Pfam" id="PF12728">
    <property type="entry name" value="HTH_17"/>
    <property type="match status" value="1"/>
</dbReference>
<gene>
    <name evidence="3" type="ORF">SSCH_1010003</name>
</gene>
<protein>
    <submittedName>
        <fullName evidence="3">Uncharacterized protein</fullName>
    </submittedName>
</protein>